<keyword evidence="3" id="KW-1185">Reference proteome</keyword>
<keyword evidence="1" id="KW-1133">Transmembrane helix</keyword>
<dbReference type="OrthoDB" id="4843554at2759"/>
<reference evidence="2 3" key="1">
    <citation type="journal article" date="2015" name="Genome Announc.">
        <title>Genome sequence and annotation of Trichoderma parareesei, the ancestor of the cellulase producer Trichoderma reesei.</title>
        <authorList>
            <person name="Yang D."/>
            <person name="Pomraning K."/>
            <person name="Kopchinskiy A."/>
            <person name="Karimi Aghcheh R."/>
            <person name="Atanasova L."/>
            <person name="Chenthamara K."/>
            <person name="Baker S.E."/>
            <person name="Zhang R."/>
            <person name="Shen Q."/>
            <person name="Freitag M."/>
            <person name="Kubicek C.P."/>
            <person name="Druzhinina I.S."/>
        </authorList>
    </citation>
    <scope>NUCLEOTIDE SEQUENCE [LARGE SCALE GENOMIC DNA]</scope>
    <source>
        <strain evidence="2 3">CBS 125925</strain>
    </source>
</reference>
<gene>
    <name evidence="2" type="ORF">A9Z42_0065450</name>
</gene>
<evidence type="ECO:0000313" key="2">
    <source>
        <dbReference type="EMBL" id="OTA05829.1"/>
    </source>
</evidence>
<feature type="transmembrane region" description="Helical" evidence="1">
    <location>
        <begin position="146"/>
        <end position="164"/>
    </location>
</feature>
<dbReference type="Proteomes" id="UP000219286">
    <property type="component" value="Unassembled WGS sequence"/>
</dbReference>
<protein>
    <submittedName>
        <fullName evidence="2">Uncharacterized protein</fullName>
    </submittedName>
</protein>
<sequence>MGNNTSAGPTAGTELCSPDSASIYSGSGFGSGSDSNNYAQQLVPVTSSRSIFNYHVAEPTATNRIHGDKEGIGCFTRYYLQASHIKHASRDSYRWKWWWNDCWTGGDRKCRGEIPDKDKLASNIWVKATRPTAGVKTNGASRSTRLASIGVIVGVGFTTGALMML</sequence>
<keyword evidence="1" id="KW-0812">Transmembrane</keyword>
<dbReference type="AlphaFoldDB" id="A0A2H2ZG19"/>
<evidence type="ECO:0000313" key="3">
    <source>
        <dbReference type="Proteomes" id="UP000219286"/>
    </source>
</evidence>
<keyword evidence="1" id="KW-0472">Membrane</keyword>
<comment type="caution">
    <text evidence="2">The sequence shown here is derived from an EMBL/GenBank/DDBJ whole genome shotgun (WGS) entry which is preliminary data.</text>
</comment>
<dbReference type="EMBL" id="LFMI01000641">
    <property type="protein sequence ID" value="OTA05829.1"/>
    <property type="molecule type" value="Genomic_DNA"/>
</dbReference>
<name>A0A2H2ZG19_TRIPA</name>
<organism evidence="2 3">
    <name type="scientific">Trichoderma parareesei</name>
    <name type="common">Filamentous fungus</name>
    <dbReference type="NCBI Taxonomy" id="858221"/>
    <lineage>
        <taxon>Eukaryota</taxon>
        <taxon>Fungi</taxon>
        <taxon>Dikarya</taxon>
        <taxon>Ascomycota</taxon>
        <taxon>Pezizomycotina</taxon>
        <taxon>Sordariomycetes</taxon>
        <taxon>Hypocreomycetidae</taxon>
        <taxon>Hypocreales</taxon>
        <taxon>Hypocreaceae</taxon>
        <taxon>Trichoderma</taxon>
    </lineage>
</organism>
<proteinExistence type="predicted"/>
<evidence type="ECO:0000256" key="1">
    <source>
        <dbReference type="SAM" id="Phobius"/>
    </source>
</evidence>
<accession>A0A2H2ZG19</accession>